<dbReference type="Proteomes" id="UP000694888">
    <property type="component" value="Unplaced"/>
</dbReference>
<keyword evidence="1" id="KW-1015">Disulfide bond</keyword>
<evidence type="ECO:0000313" key="4">
    <source>
        <dbReference type="Proteomes" id="UP000694888"/>
    </source>
</evidence>
<dbReference type="PROSITE" id="PS50026">
    <property type="entry name" value="EGF_3"/>
    <property type="match status" value="1"/>
</dbReference>
<gene>
    <name evidence="5" type="primary">LOC101853319</name>
</gene>
<evidence type="ECO:0000259" key="3">
    <source>
        <dbReference type="PROSITE" id="PS50026"/>
    </source>
</evidence>
<proteinExistence type="predicted"/>
<dbReference type="RefSeq" id="XP_012938351.1">
    <property type="nucleotide sequence ID" value="XM_013082897.1"/>
</dbReference>
<organism evidence="4 5">
    <name type="scientific">Aplysia californica</name>
    <name type="common">California sea hare</name>
    <dbReference type="NCBI Taxonomy" id="6500"/>
    <lineage>
        <taxon>Eukaryota</taxon>
        <taxon>Metazoa</taxon>
        <taxon>Spiralia</taxon>
        <taxon>Lophotrochozoa</taxon>
        <taxon>Mollusca</taxon>
        <taxon>Gastropoda</taxon>
        <taxon>Heterobranchia</taxon>
        <taxon>Euthyneura</taxon>
        <taxon>Tectipleura</taxon>
        <taxon>Aplysiida</taxon>
        <taxon>Aplysioidea</taxon>
        <taxon>Aplysiidae</taxon>
        <taxon>Aplysia</taxon>
    </lineage>
</organism>
<feature type="disulfide bond" evidence="1">
    <location>
        <begin position="21"/>
        <end position="30"/>
    </location>
</feature>
<evidence type="ECO:0000256" key="2">
    <source>
        <dbReference type="SAM" id="Phobius"/>
    </source>
</evidence>
<name>A0ABM1A0I7_APLCA</name>
<dbReference type="PROSITE" id="PS00022">
    <property type="entry name" value="EGF_1"/>
    <property type="match status" value="1"/>
</dbReference>
<dbReference type="InterPro" id="IPR000742">
    <property type="entry name" value="EGF"/>
</dbReference>
<protein>
    <submittedName>
        <fullName evidence="5">Delta-like protein B</fullName>
    </submittedName>
</protein>
<keyword evidence="2" id="KW-0812">Transmembrane</keyword>
<dbReference type="GeneID" id="101853319"/>
<comment type="caution">
    <text evidence="1">Lacks conserved residue(s) required for the propagation of feature annotation.</text>
</comment>
<reference evidence="5" key="1">
    <citation type="submission" date="2025-08" db="UniProtKB">
        <authorList>
            <consortium name="RefSeq"/>
        </authorList>
    </citation>
    <scope>IDENTIFICATION</scope>
</reference>
<sequence>MCENNGSCVSSELMSGVVCECVPGFSGSHCELEDPATSTSVPRQGSVPRWFISDLDPTTLIILLAVLLGLGLFLLVAVSIARRYRRRKPSDFCFSLPRDLRGDMSRRDSETSSGHFYHGSTLGSDSYFHVPSP</sequence>
<dbReference type="PROSITE" id="PS01186">
    <property type="entry name" value="EGF_2"/>
    <property type="match status" value="1"/>
</dbReference>
<dbReference type="Gene3D" id="2.10.25.10">
    <property type="entry name" value="Laminin"/>
    <property type="match status" value="1"/>
</dbReference>
<feature type="domain" description="EGF-like" evidence="3">
    <location>
        <begin position="1"/>
        <end position="31"/>
    </location>
</feature>
<feature type="disulfide bond" evidence="1">
    <location>
        <begin position="2"/>
        <end position="19"/>
    </location>
</feature>
<keyword evidence="2" id="KW-0472">Membrane</keyword>
<dbReference type="CDD" id="cd00054">
    <property type="entry name" value="EGF_CA"/>
    <property type="match status" value="1"/>
</dbReference>
<evidence type="ECO:0000256" key="1">
    <source>
        <dbReference type="PROSITE-ProRule" id="PRU00076"/>
    </source>
</evidence>
<dbReference type="SUPFAM" id="SSF57196">
    <property type="entry name" value="EGF/Laminin"/>
    <property type="match status" value="1"/>
</dbReference>
<accession>A0ABM1A0I7</accession>
<dbReference type="Pfam" id="PF00008">
    <property type="entry name" value="EGF"/>
    <property type="match status" value="1"/>
</dbReference>
<keyword evidence="4" id="KW-1185">Reference proteome</keyword>
<evidence type="ECO:0000313" key="5">
    <source>
        <dbReference type="RefSeq" id="XP_012938351.1"/>
    </source>
</evidence>
<feature type="transmembrane region" description="Helical" evidence="2">
    <location>
        <begin position="60"/>
        <end position="81"/>
    </location>
</feature>
<keyword evidence="2" id="KW-1133">Transmembrane helix</keyword>
<keyword evidence="1" id="KW-0245">EGF-like domain</keyword>